<name>A0A0E3M4C6_CLOSL</name>
<dbReference type="KEGG" id="csq:CSCA_0190"/>
<accession>A0A0E3M4C6</accession>
<dbReference type="Proteomes" id="UP000033115">
    <property type="component" value="Chromosome"/>
</dbReference>
<proteinExistence type="inferred from homology"/>
<feature type="transmembrane region" description="Helical" evidence="3">
    <location>
        <begin position="114"/>
        <end position="134"/>
    </location>
</feature>
<gene>
    <name evidence="4" type="ORF">CSCA_0190</name>
</gene>
<dbReference type="EMBL" id="CP009933">
    <property type="protein sequence ID" value="AKA67315.1"/>
    <property type="molecule type" value="Genomic_DNA"/>
</dbReference>
<dbReference type="InterPro" id="IPR003784">
    <property type="entry name" value="BioY"/>
</dbReference>
<dbReference type="Gene3D" id="1.10.1760.20">
    <property type="match status" value="1"/>
</dbReference>
<keyword evidence="3" id="KW-0812">Transmembrane</keyword>
<comment type="subcellular location">
    <subcellularLocation>
        <location evidence="2">Cell membrane</location>
        <topology evidence="2">Multi-pass membrane protein</topology>
    </subcellularLocation>
</comment>
<dbReference type="AlphaFoldDB" id="A0A0E3M4C6"/>
<comment type="similarity">
    <text evidence="1 2">Belongs to the BioY family.</text>
</comment>
<keyword evidence="2 3" id="KW-0472">Membrane</keyword>
<dbReference type="PIRSF" id="PIRSF016661">
    <property type="entry name" value="BioY"/>
    <property type="match status" value="1"/>
</dbReference>
<feature type="transmembrane region" description="Helical" evidence="3">
    <location>
        <begin position="146"/>
        <end position="167"/>
    </location>
</feature>
<evidence type="ECO:0000256" key="1">
    <source>
        <dbReference type="ARBA" id="ARBA00010692"/>
    </source>
</evidence>
<evidence type="ECO:0000313" key="4">
    <source>
        <dbReference type="EMBL" id="AKA67315.1"/>
    </source>
</evidence>
<dbReference type="Pfam" id="PF02632">
    <property type="entry name" value="BioY"/>
    <property type="match status" value="1"/>
</dbReference>
<keyword evidence="2" id="KW-0813">Transport</keyword>
<keyword evidence="2" id="KW-1003">Cell membrane</keyword>
<keyword evidence="5" id="KW-1185">Reference proteome</keyword>
<organism evidence="4 5">
    <name type="scientific">Clostridium scatologenes</name>
    <dbReference type="NCBI Taxonomy" id="1548"/>
    <lineage>
        <taxon>Bacteria</taxon>
        <taxon>Bacillati</taxon>
        <taxon>Bacillota</taxon>
        <taxon>Clostridia</taxon>
        <taxon>Eubacteriales</taxon>
        <taxon>Clostridiaceae</taxon>
        <taxon>Clostridium</taxon>
    </lineage>
</organism>
<feature type="transmembrane region" description="Helical" evidence="3">
    <location>
        <begin position="84"/>
        <end position="102"/>
    </location>
</feature>
<evidence type="ECO:0000256" key="2">
    <source>
        <dbReference type="PIRNR" id="PIRNR016661"/>
    </source>
</evidence>
<evidence type="ECO:0000256" key="3">
    <source>
        <dbReference type="SAM" id="Phobius"/>
    </source>
</evidence>
<evidence type="ECO:0000313" key="5">
    <source>
        <dbReference type="Proteomes" id="UP000033115"/>
    </source>
</evidence>
<protein>
    <recommendedName>
        <fullName evidence="2">Biotin transporter</fullName>
    </recommendedName>
</protein>
<keyword evidence="3" id="KW-1133">Transmembrane helix</keyword>
<dbReference type="RefSeq" id="WP_029163379.1">
    <property type="nucleotide sequence ID" value="NZ_CP009933.1"/>
</dbReference>
<dbReference type="PANTHER" id="PTHR34295:SF1">
    <property type="entry name" value="BIOTIN TRANSPORTER BIOY"/>
    <property type="match status" value="1"/>
</dbReference>
<dbReference type="GO" id="GO:0015225">
    <property type="term" value="F:biotin transmembrane transporter activity"/>
    <property type="evidence" value="ECO:0007669"/>
    <property type="project" value="UniProtKB-UniRule"/>
</dbReference>
<dbReference type="HOGENOM" id="CLU_077931_1_1_9"/>
<reference evidence="4 5" key="1">
    <citation type="journal article" date="2015" name="J. Biotechnol.">
        <title>Complete genome sequence of a malodorant-producing acetogen, Clostridium scatologenes ATCC 25775(T).</title>
        <authorList>
            <person name="Zhu Z."/>
            <person name="Guo T."/>
            <person name="Zheng H."/>
            <person name="Song T."/>
            <person name="Ouyang P."/>
            <person name="Xie J."/>
        </authorList>
    </citation>
    <scope>NUCLEOTIDE SEQUENCE [LARGE SCALE GENOMIC DNA]</scope>
    <source>
        <strain evidence="4 5">ATCC 25775</strain>
    </source>
</reference>
<dbReference type="STRING" id="1548.CSCA_0190"/>
<dbReference type="PANTHER" id="PTHR34295">
    <property type="entry name" value="BIOTIN TRANSPORTER BIOY"/>
    <property type="match status" value="1"/>
</dbReference>
<dbReference type="GO" id="GO:0005886">
    <property type="term" value="C:plasma membrane"/>
    <property type="evidence" value="ECO:0007669"/>
    <property type="project" value="UniProtKB-SubCell"/>
</dbReference>
<sequence>MKLNLSTKEMILISIFAAITSILAQISIVVPFSPVPITLQILAVYLSAIILGSRLSFMSQLVYILLGAVGVPVFASFHGGISSILGPTGGFLISYPIIAFIIGKVTEKNYNIMMIIFGLFISLLICYTFGVLQLSFITKMSLQKAIMVGAAPYVLLDTAKVIAAYLVGVKVRQALVGANLIKC</sequence>